<evidence type="ECO:0000256" key="5">
    <source>
        <dbReference type="ARBA" id="ARBA00013066"/>
    </source>
</evidence>
<dbReference type="InterPro" id="IPR010023">
    <property type="entry name" value="KdsC_fam"/>
</dbReference>
<dbReference type="Pfam" id="PF00702">
    <property type="entry name" value="Hydrolase"/>
    <property type="match status" value="1"/>
</dbReference>
<dbReference type="SFLD" id="SFLDS00003">
    <property type="entry name" value="Haloacid_Dehalogenase"/>
    <property type="match status" value="1"/>
</dbReference>
<dbReference type="InterPro" id="IPR006549">
    <property type="entry name" value="HAD-SF_hydro_IIIA"/>
</dbReference>
<comment type="subunit">
    <text evidence="4 12">Homotetramer.</text>
</comment>
<gene>
    <name evidence="14" type="ORF">L196_03286</name>
</gene>
<dbReference type="PANTHER" id="PTHR21485:SF6">
    <property type="entry name" value="N-ACYLNEURAMINATE CYTIDYLYLTRANSFERASE-RELATED"/>
    <property type="match status" value="1"/>
</dbReference>
<dbReference type="InterPro" id="IPR036412">
    <property type="entry name" value="HAD-like_sf"/>
</dbReference>
<evidence type="ECO:0000256" key="12">
    <source>
        <dbReference type="PIRNR" id="PIRNR006118"/>
    </source>
</evidence>
<dbReference type="PIRSF" id="PIRSF006118">
    <property type="entry name" value="KDO8-P_Ptase"/>
    <property type="match status" value="1"/>
</dbReference>
<dbReference type="GO" id="GO:0009103">
    <property type="term" value="P:lipopolysaccharide biosynthetic process"/>
    <property type="evidence" value="ECO:0007669"/>
    <property type="project" value="UniProtKB-UniRule"/>
</dbReference>
<dbReference type="InterPro" id="IPR023214">
    <property type="entry name" value="HAD_sf"/>
</dbReference>
<proteinExistence type="inferred from homology"/>
<comment type="cofactor">
    <cofactor evidence="2 12 13">
        <name>Mg(2+)</name>
        <dbReference type="ChEBI" id="CHEBI:18420"/>
    </cofactor>
</comment>
<keyword evidence="15" id="KW-1185">Reference proteome</keyword>
<evidence type="ECO:0000256" key="8">
    <source>
        <dbReference type="ARBA" id="ARBA00022801"/>
    </source>
</evidence>
<keyword evidence="10 12" id="KW-0448">Lipopolysaccharide biosynthesis</keyword>
<dbReference type="EMBL" id="ASHL01000002">
    <property type="protein sequence ID" value="EPD13524.1"/>
    <property type="molecule type" value="Genomic_DNA"/>
</dbReference>
<dbReference type="SUPFAM" id="SSF56784">
    <property type="entry name" value="HAD-like"/>
    <property type="match status" value="1"/>
</dbReference>
<evidence type="ECO:0000256" key="4">
    <source>
        <dbReference type="ARBA" id="ARBA00011881"/>
    </source>
</evidence>
<feature type="binding site" evidence="13">
    <location>
        <position position="21"/>
    </location>
    <ligand>
        <name>Mg(2+)</name>
        <dbReference type="ChEBI" id="CHEBI:18420"/>
    </ligand>
</feature>
<dbReference type="InterPro" id="IPR050793">
    <property type="entry name" value="CMP-NeuNAc_synthase"/>
</dbReference>
<evidence type="ECO:0000256" key="7">
    <source>
        <dbReference type="ARBA" id="ARBA00022723"/>
    </source>
</evidence>
<dbReference type="Proteomes" id="UP000015462">
    <property type="component" value="Unassembled WGS sequence"/>
</dbReference>
<keyword evidence="9 12" id="KW-0460">Magnesium</keyword>
<dbReference type="SFLD" id="SFLDG01138">
    <property type="entry name" value="C1.6.2:_Deoxy-d-mannose-octulo"/>
    <property type="match status" value="1"/>
</dbReference>
<dbReference type="SFLD" id="SFLDG01136">
    <property type="entry name" value="C1.6:_Phosphoserine_Phosphatas"/>
    <property type="match status" value="1"/>
</dbReference>
<dbReference type="RefSeq" id="WP_015006446.1">
    <property type="nucleotide sequence ID" value="NZ_FQZJ01000001.1"/>
</dbReference>
<evidence type="ECO:0000256" key="3">
    <source>
        <dbReference type="ARBA" id="ARBA00005893"/>
    </source>
</evidence>
<feature type="binding site" evidence="13">
    <location>
        <position position="114"/>
    </location>
    <ligand>
        <name>Mg(2+)</name>
        <dbReference type="ChEBI" id="CHEBI:18420"/>
    </ligand>
</feature>
<accession>A0AB33Z365</accession>
<name>A0AB33Z365_9GAMM</name>
<evidence type="ECO:0000256" key="11">
    <source>
        <dbReference type="ARBA" id="ARBA00031051"/>
    </source>
</evidence>
<dbReference type="NCBIfam" id="TIGR01670">
    <property type="entry name" value="KdsC-phosphatas"/>
    <property type="match status" value="1"/>
</dbReference>
<sequence length="179" mass="19715">MIELTDDFQQRAQDIRCVIFDVDGVLTDGKLFFDLKGNEYKSFHAQDGQGLKLLQQNGIDVAVISGRSSPLVEQRMKNLGVTNIYQGQENKTAAFNHLLKKLNITPNQVAHVGDDLPDLALMTRTRLAIAVKDANPSILGYCQGQTERLGGHGAAREVCDTILSIQDKLTPSVQLFCDT</sequence>
<comment type="caution">
    <text evidence="14">The sequence shown here is derived from an EMBL/GenBank/DDBJ whole genome shotgun (WGS) entry which is preliminary data.</text>
</comment>
<reference evidence="14 15" key="1">
    <citation type="journal article" date="2013" name="Genome Announc.">
        <title>Genome Sequence of the Pyrene- and Fluoranthene-Degrading Bacterium Cycloclasticus sp. Strain PY97M.</title>
        <authorList>
            <person name="Cui Z."/>
            <person name="Xu G."/>
            <person name="Li Q."/>
            <person name="Gao W."/>
            <person name="Zheng L."/>
        </authorList>
    </citation>
    <scope>NUCLEOTIDE SEQUENCE [LARGE SCALE GENOMIC DNA]</scope>
    <source>
        <strain evidence="14 15">PY97M</strain>
    </source>
</reference>
<dbReference type="FunFam" id="3.40.50.1000:FF:000029">
    <property type="entry name" value="3-deoxy-D-manno-octulosonate 8-phosphate phosphatase KdsC"/>
    <property type="match status" value="1"/>
</dbReference>
<dbReference type="AlphaFoldDB" id="A0AB33Z365"/>
<evidence type="ECO:0000313" key="14">
    <source>
        <dbReference type="EMBL" id="EPD13524.1"/>
    </source>
</evidence>
<dbReference type="NCBIfam" id="TIGR01662">
    <property type="entry name" value="HAD-SF-IIIA"/>
    <property type="match status" value="1"/>
</dbReference>
<comment type="catalytic activity">
    <reaction evidence="1 12">
        <text>3-deoxy-alpha-D-manno-2-octulosonate-8-phosphate + H2O = 3-deoxy-alpha-D-manno-oct-2-ulosonate + phosphate</text>
        <dbReference type="Rhea" id="RHEA:11500"/>
        <dbReference type="ChEBI" id="CHEBI:15377"/>
        <dbReference type="ChEBI" id="CHEBI:43474"/>
        <dbReference type="ChEBI" id="CHEBI:85985"/>
        <dbReference type="ChEBI" id="CHEBI:85986"/>
        <dbReference type="EC" id="3.1.3.45"/>
    </reaction>
</comment>
<dbReference type="PANTHER" id="PTHR21485">
    <property type="entry name" value="HAD SUPERFAMILY MEMBERS CMAS AND KDSC"/>
    <property type="match status" value="1"/>
</dbReference>
<dbReference type="EC" id="3.1.3.45" evidence="5 12"/>
<organism evidence="14 15">
    <name type="scientific">Cycloclasticus pugetii</name>
    <dbReference type="NCBI Taxonomy" id="34068"/>
    <lineage>
        <taxon>Bacteria</taxon>
        <taxon>Pseudomonadati</taxon>
        <taxon>Pseudomonadota</taxon>
        <taxon>Gammaproteobacteria</taxon>
        <taxon>Thiotrichales</taxon>
        <taxon>Piscirickettsiaceae</taxon>
        <taxon>Cycloclasticus</taxon>
    </lineage>
</organism>
<evidence type="ECO:0000256" key="13">
    <source>
        <dbReference type="PIRSR" id="PIRSR006118-2"/>
    </source>
</evidence>
<feature type="binding site" evidence="13">
    <location>
        <position position="23"/>
    </location>
    <ligand>
        <name>substrate</name>
    </ligand>
</feature>
<keyword evidence="7 12" id="KW-0479">Metal-binding</keyword>
<protein>
    <recommendedName>
        <fullName evidence="6 12">3-deoxy-D-manno-octulosonate 8-phosphate phosphatase KdsC</fullName>
        <ecNumber evidence="5 12">3.1.3.45</ecNumber>
    </recommendedName>
    <alternativeName>
        <fullName evidence="11 12">KDO 8-P phosphatase</fullName>
    </alternativeName>
</protein>
<evidence type="ECO:0000256" key="1">
    <source>
        <dbReference type="ARBA" id="ARBA00000898"/>
    </source>
</evidence>
<dbReference type="Gene3D" id="3.40.50.1000">
    <property type="entry name" value="HAD superfamily/HAD-like"/>
    <property type="match status" value="1"/>
</dbReference>
<keyword evidence="8 12" id="KW-0378">Hydrolase</keyword>
<evidence type="ECO:0000313" key="15">
    <source>
        <dbReference type="Proteomes" id="UP000015462"/>
    </source>
</evidence>
<evidence type="ECO:0000256" key="2">
    <source>
        <dbReference type="ARBA" id="ARBA00001946"/>
    </source>
</evidence>
<dbReference type="GO" id="GO:0046872">
    <property type="term" value="F:metal ion binding"/>
    <property type="evidence" value="ECO:0007669"/>
    <property type="project" value="UniProtKB-UniRule"/>
</dbReference>
<comment type="function">
    <text evidence="12">Catalyzes the hydrolysis of 3-deoxy-D-manno-octulosonate 8-phosphate (KDO 8-P) to 3-deoxy-D-manno-octulosonate (KDO) and inorganic phosphate.</text>
</comment>
<comment type="similarity">
    <text evidence="3 12">Belongs to the KdsC family.</text>
</comment>
<dbReference type="GO" id="GO:0008781">
    <property type="term" value="F:N-acylneuraminate cytidylyltransferase activity"/>
    <property type="evidence" value="ECO:0007669"/>
    <property type="project" value="TreeGrafter"/>
</dbReference>
<dbReference type="CDD" id="cd01630">
    <property type="entry name" value="HAD_KDO-like"/>
    <property type="match status" value="1"/>
</dbReference>
<evidence type="ECO:0000256" key="10">
    <source>
        <dbReference type="ARBA" id="ARBA00022985"/>
    </source>
</evidence>
<evidence type="ECO:0000256" key="9">
    <source>
        <dbReference type="ARBA" id="ARBA00022842"/>
    </source>
</evidence>
<evidence type="ECO:0000256" key="6">
    <source>
        <dbReference type="ARBA" id="ARBA00020092"/>
    </source>
</evidence>
<dbReference type="GO" id="GO:0019143">
    <property type="term" value="F:3-deoxy-manno-octulosonate-8-phosphatase activity"/>
    <property type="evidence" value="ECO:0007669"/>
    <property type="project" value="UniProtKB-UniRule"/>
</dbReference>